<dbReference type="OrthoDB" id="419198at2759"/>
<organism evidence="2 3">
    <name type="scientific">Fasciolopsis buskii</name>
    <dbReference type="NCBI Taxonomy" id="27845"/>
    <lineage>
        <taxon>Eukaryota</taxon>
        <taxon>Metazoa</taxon>
        <taxon>Spiralia</taxon>
        <taxon>Lophotrochozoa</taxon>
        <taxon>Platyhelminthes</taxon>
        <taxon>Trematoda</taxon>
        <taxon>Digenea</taxon>
        <taxon>Plagiorchiida</taxon>
        <taxon>Echinostomata</taxon>
        <taxon>Echinostomatoidea</taxon>
        <taxon>Fasciolidae</taxon>
        <taxon>Fasciolopsis</taxon>
    </lineage>
</organism>
<sequence length="370" mass="42479">IPTYVNITALPRLALILRTTLVIFFVFIGYAIWSQNWKKQTIILVEPFIVKARKEDNQWNALPDLQKLEWPIPEVAEYPSGRRFPNGSVKPLPPALNPVVSKAQLQLSKELLQIFSNLMFENGLGNRFMINAGTLVGSFQHHDIVPWDDDVDVLVDVNVRPSVQNLLKQLEPDYLNTIQGVRDKLYTKLLSDQEDELDKPFSRKTSRFAWGWPYLDIGYYTGNETHIWDISASSRPTRGILKDIVFPFVFRPLGRHWYPAPFDTLAYMRREYGKSGGCVVFGYSHILEGRGPSGRTSCWSLGRRYPFVQRTLADPENFAIKMPLWAKNMVVVEESLVYRTNRAPLIVHTIHMPSLPESTEVNMYSFADTS</sequence>
<keyword evidence="3" id="KW-1185">Reference proteome</keyword>
<name>A0A8E0RQ69_9TREM</name>
<proteinExistence type="predicted"/>
<reference evidence="2" key="1">
    <citation type="submission" date="2019-05" db="EMBL/GenBank/DDBJ databases">
        <title>Annotation for the trematode Fasciolopsis buski.</title>
        <authorList>
            <person name="Choi Y.-J."/>
        </authorList>
    </citation>
    <scope>NUCLEOTIDE SEQUENCE</scope>
    <source>
        <strain evidence="2">HT</strain>
        <tissue evidence="2">Whole worm</tissue>
    </source>
</reference>
<evidence type="ECO:0000313" key="2">
    <source>
        <dbReference type="EMBL" id="KAA0185071.1"/>
    </source>
</evidence>
<accession>A0A8E0RQ69</accession>
<keyword evidence="1" id="KW-1133">Transmembrane helix</keyword>
<comment type="caution">
    <text evidence="2">The sequence shown here is derived from an EMBL/GenBank/DDBJ whole genome shotgun (WGS) entry which is preliminary data.</text>
</comment>
<gene>
    <name evidence="2" type="ORF">FBUS_00802</name>
</gene>
<dbReference type="Proteomes" id="UP000728185">
    <property type="component" value="Unassembled WGS sequence"/>
</dbReference>
<protein>
    <submittedName>
        <fullName evidence="2">Lipopolysaccharide choline phosphotransferase protein</fullName>
    </submittedName>
</protein>
<dbReference type="AlphaFoldDB" id="A0A8E0RQ69"/>
<evidence type="ECO:0000313" key="3">
    <source>
        <dbReference type="Proteomes" id="UP000728185"/>
    </source>
</evidence>
<dbReference type="EMBL" id="LUCM01010739">
    <property type="protein sequence ID" value="KAA0185071.1"/>
    <property type="molecule type" value="Genomic_DNA"/>
</dbReference>
<keyword evidence="1" id="KW-0472">Membrane</keyword>
<evidence type="ECO:0000256" key="1">
    <source>
        <dbReference type="SAM" id="Phobius"/>
    </source>
</evidence>
<feature type="transmembrane region" description="Helical" evidence="1">
    <location>
        <begin position="12"/>
        <end position="33"/>
    </location>
</feature>
<keyword evidence="1" id="KW-0812">Transmembrane</keyword>
<feature type="non-terminal residue" evidence="2">
    <location>
        <position position="1"/>
    </location>
</feature>
<dbReference type="GO" id="GO:0009100">
    <property type="term" value="P:glycoprotein metabolic process"/>
    <property type="evidence" value="ECO:0007669"/>
    <property type="project" value="UniProtKB-ARBA"/>
</dbReference>